<dbReference type="AlphaFoldDB" id="A0A5E4QEN7"/>
<proteinExistence type="predicted"/>
<keyword evidence="3" id="KW-1185">Reference proteome</keyword>
<sequence length="406" mass="48138">MPPKRRPPPNLYGPLGPNGELQFPPLKPWAERERERLEALQKEKSKPKVQKEANSCLCRHLAKLSFELPRDPDQQKAEMIKITEEEHYRSLSEHQLPQFPEHLYKRAKLRVDKQTAHIKRKLLILTYQACVRQSEADIKEFFLQSMKRCLLSYILEDPRERARLQISLMPTLWPALVVRAPVPWHSGVVRARQAMFYRYYEGNPVLVELRRMWHERSPLYQNIFICDMNKMQEECPFPQYPGEFTERLNKLCADTRAELVDNWIVDVADTLIKMRSHWSVYVAKKKKASKFQVEDCIHGLMSKQIRDLVERSVYHFAEYFMYYFLFCEGAARPRPYLMAVYPEELYLAEVINKCVKVFSINRPGPSRYISMYQDYHYLLNGSAHEDLLRFFALDPPPYLKQNSTLT</sequence>
<evidence type="ECO:0000313" key="2">
    <source>
        <dbReference type="EMBL" id="VVC95447.1"/>
    </source>
</evidence>
<dbReference type="EMBL" id="FZQP02002326">
    <property type="protein sequence ID" value="VVC95447.1"/>
    <property type="molecule type" value="Genomic_DNA"/>
</dbReference>
<reference evidence="2 3" key="1">
    <citation type="submission" date="2017-07" db="EMBL/GenBank/DDBJ databases">
        <authorList>
            <person name="Talla V."/>
            <person name="Backstrom N."/>
        </authorList>
    </citation>
    <scope>NUCLEOTIDE SEQUENCE [LARGE SCALE GENOMIC DNA]</scope>
</reference>
<accession>A0A5E4QEN7</accession>
<evidence type="ECO:0000256" key="1">
    <source>
        <dbReference type="SAM" id="MobiDB-lite"/>
    </source>
</evidence>
<feature type="region of interest" description="Disordered" evidence="1">
    <location>
        <begin position="1"/>
        <end position="25"/>
    </location>
</feature>
<protein>
    <submittedName>
        <fullName evidence="2">Uncharacterized protein</fullName>
    </submittedName>
</protein>
<evidence type="ECO:0000313" key="3">
    <source>
        <dbReference type="Proteomes" id="UP000324832"/>
    </source>
</evidence>
<organism evidence="2 3">
    <name type="scientific">Leptidea sinapis</name>
    <dbReference type="NCBI Taxonomy" id="189913"/>
    <lineage>
        <taxon>Eukaryota</taxon>
        <taxon>Metazoa</taxon>
        <taxon>Ecdysozoa</taxon>
        <taxon>Arthropoda</taxon>
        <taxon>Hexapoda</taxon>
        <taxon>Insecta</taxon>
        <taxon>Pterygota</taxon>
        <taxon>Neoptera</taxon>
        <taxon>Endopterygota</taxon>
        <taxon>Lepidoptera</taxon>
        <taxon>Glossata</taxon>
        <taxon>Ditrysia</taxon>
        <taxon>Papilionoidea</taxon>
        <taxon>Pieridae</taxon>
        <taxon>Dismorphiinae</taxon>
        <taxon>Leptidea</taxon>
    </lineage>
</organism>
<gene>
    <name evidence="2" type="ORF">LSINAPIS_LOCUS7159</name>
</gene>
<dbReference type="Proteomes" id="UP000324832">
    <property type="component" value="Unassembled WGS sequence"/>
</dbReference>
<name>A0A5E4QEN7_9NEOP</name>